<gene>
    <name evidence="1" type="primary">lutA</name>
    <name evidence="3" type="ORF">GKZ89_08175</name>
</gene>
<protein>
    <recommendedName>
        <fullName evidence="1">Lactate utilization protein A</fullName>
    </recommendedName>
</protein>
<evidence type="ECO:0000259" key="2">
    <source>
        <dbReference type="Pfam" id="PF02754"/>
    </source>
</evidence>
<proteinExistence type="inferred from homology"/>
<dbReference type="EMBL" id="WMIB01000006">
    <property type="protein sequence ID" value="MTH53391.1"/>
    <property type="molecule type" value="Genomic_DNA"/>
</dbReference>
<sequence length="238" mass="26550">MRVSLFATCLVDLFKTEAGKATVELLERLGCEVEFPEKQVCCGQPAYNSGYVKEAKEAMKNMIRAFEKAEYVVSPSGSCVAMFKEYPHLFENDSKWRDQSKALANKTYELTDFIVNVLKMEDVGASFPAKATYHTSCHMTRLLKVTDSPFKLLKNVKGLQLEPLPHAQNCCGFGGTFSVKMGAISEQMVDEKVDCIERTEADFLIGSDCGCLMNIGGRIDRKGRPVKVMHIAEVLNHQ</sequence>
<dbReference type="RefSeq" id="WP_155111926.1">
    <property type="nucleotide sequence ID" value="NZ_WMIB01000006.1"/>
</dbReference>
<accession>A0A7X2S5Y0</accession>
<feature type="domain" description="Cysteine-rich" evidence="2">
    <location>
        <begin position="3"/>
        <end position="84"/>
    </location>
</feature>
<keyword evidence="4" id="KW-1185">Reference proteome</keyword>
<dbReference type="Pfam" id="PF02754">
    <property type="entry name" value="CCG"/>
    <property type="match status" value="2"/>
</dbReference>
<dbReference type="PANTHER" id="PTHR30296">
    <property type="entry name" value="UNCHARACTERIZED PROTEIN YKGE"/>
    <property type="match status" value="1"/>
</dbReference>
<evidence type="ECO:0000313" key="4">
    <source>
        <dbReference type="Proteomes" id="UP000434639"/>
    </source>
</evidence>
<dbReference type="OrthoDB" id="9770306at2"/>
<dbReference type="InterPro" id="IPR022822">
    <property type="entry name" value="LutA"/>
</dbReference>
<dbReference type="GO" id="GO:0006089">
    <property type="term" value="P:lactate metabolic process"/>
    <property type="evidence" value="ECO:0007669"/>
    <property type="project" value="UniProtKB-UniRule"/>
</dbReference>
<dbReference type="GO" id="GO:0016491">
    <property type="term" value="F:oxidoreductase activity"/>
    <property type="evidence" value="ECO:0007669"/>
    <property type="project" value="UniProtKB-ARBA"/>
</dbReference>
<dbReference type="InterPro" id="IPR004017">
    <property type="entry name" value="Cys_rich_dom"/>
</dbReference>
<dbReference type="HAMAP" id="MF_02105">
    <property type="entry name" value="LutA"/>
    <property type="match status" value="1"/>
</dbReference>
<comment type="similarity">
    <text evidence="1">Belongs to the LutA/YkgE family.</text>
</comment>
<name>A0A7X2S5Y0_9BACI</name>
<comment type="caution">
    <text evidence="3">The sequence shown here is derived from an EMBL/GenBank/DDBJ whole genome shotgun (WGS) entry which is preliminary data.</text>
</comment>
<evidence type="ECO:0000313" key="3">
    <source>
        <dbReference type="EMBL" id="MTH53391.1"/>
    </source>
</evidence>
<dbReference type="GO" id="GO:0005829">
    <property type="term" value="C:cytosol"/>
    <property type="evidence" value="ECO:0007669"/>
    <property type="project" value="TreeGrafter"/>
</dbReference>
<organism evidence="3 4">
    <name type="scientific">Metabacillus mangrovi</name>
    <dbReference type="NCBI Taxonomy" id="1491830"/>
    <lineage>
        <taxon>Bacteria</taxon>
        <taxon>Bacillati</taxon>
        <taxon>Bacillota</taxon>
        <taxon>Bacilli</taxon>
        <taxon>Bacillales</taxon>
        <taxon>Bacillaceae</taxon>
        <taxon>Metabacillus</taxon>
    </lineage>
</organism>
<reference evidence="3 4" key="1">
    <citation type="journal article" date="2017" name="Int. J. Syst. Evol. Microbiol.">
        <title>Bacillus mangrovi sp. nov., isolated from a sediment sample from a mangrove forest.</title>
        <authorList>
            <person name="Gupta V."/>
            <person name="Singh P.K."/>
            <person name="Korpole S."/>
            <person name="Tanuku N.R.S."/>
            <person name="Pinnaka A.K."/>
        </authorList>
    </citation>
    <scope>NUCLEOTIDE SEQUENCE [LARGE SCALE GENOMIC DNA]</scope>
    <source>
        <strain evidence="3 4">KCTC 33872</strain>
    </source>
</reference>
<comment type="function">
    <text evidence="1">Is involved in L-lactate degradation and allows cells to grow with lactate as the sole carbon source.</text>
</comment>
<evidence type="ECO:0000256" key="1">
    <source>
        <dbReference type="HAMAP-Rule" id="MF_02105"/>
    </source>
</evidence>
<feature type="domain" description="Cysteine-rich" evidence="2">
    <location>
        <begin position="132"/>
        <end position="215"/>
    </location>
</feature>
<dbReference type="AlphaFoldDB" id="A0A7X2S5Y0"/>
<dbReference type="PANTHER" id="PTHR30296:SF0">
    <property type="entry name" value="LACTATE UTILIZATION PROTEIN A"/>
    <property type="match status" value="1"/>
</dbReference>
<dbReference type="Proteomes" id="UP000434639">
    <property type="component" value="Unassembled WGS sequence"/>
</dbReference>